<dbReference type="SUPFAM" id="SSF46977">
    <property type="entry name" value="Succinate dehydrogenase/fumarate reductase flavoprotein C-terminal domain"/>
    <property type="match status" value="1"/>
</dbReference>
<dbReference type="SUPFAM" id="SSF56425">
    <property type="entry name" value="Succinate dehydrogenase/fumarate reductase flavoprotein, catalytic domain"/>
    <property type="match status" value="1"/>
</dbReference>
<evidence type="ECO:0000256" key="1">
    <source>
        <dbReference type="ARBA" id="ARBA00001974"/>
    </source>
</evidence>
<evidence type="ECO:0000313" key="15">
    <source>
        <dbReference type="EMBL" id="TMQ61499.1"/>
    </source>
</evidence>
<organism evidence="15 17">
    <name type="scientific">Eiseniibacteriota bacterium</name>
    <dbReference type="NCBI Taxonomy" id="2212470"/>
    <lineage>
        <taxon>Bacteria</taxon>
        <taxon>Candidatus Eiseniibacteriota</taxon>
    </lineage>
</organism>
<comment type="similarity">
    <text evidence="3 11">Belongs to the FAD-dependent oxidoreductase 2 family. NadB subfamily.</text>
</comment>
<dbReference type="GO" id="GO:0008734">
    <property type="term" value="F:L-aspartate oxidase activity"/>
    <property type="evidence" value="ECO:0007669"/>
    <property type="project" value="UniProtKB-UniRule"/>
</dbReference>
<evidence type="ECO:0000256" key="10">
    <source>
        <dbReference type="NCBIfam" id="TIGR00551"/>
    </source>
</evidence>
<name>A0A538TCX9_UNCEI</name>
<dbReference type="InterPro" id="IPR037099">
    <property type="entry name" value="Fum_R/Succ_DH_flav-like_C_sf"/>
</dbReference>
<dbReference type="PANTHER" id="PTHR42716">
    <property type="entry name" value="L-ASPARTATE OXIDASE"/>
    <property type="match status" value="1"/>
</dbReference>
<evidence type="ECO:0000256" key="8">
    <source>
        <dbReference type="ARBA" id="ARBA00023002"/>
    </source>
</evidence>
<evidence type="ECO:0000313" key="16">
    <source>
        <dbReference type="Proteomes" id="UP000316292"/>
    </source>
</evidence>
<dbReference type="Pfam" id="PF00890">
    <property type="entry name" value="FAD_binding_2"/>
    <property type="match status" value="1"/>
</dbReference>
<keyword evidence="8 11" id="KW-0560">Oxidoreductase</keyword>
<comment type="cofactor">
    <cofactor evidence="1 11">
        <name>FAD</name>
        <dbReference type="ChEBI" id="CHEBI:57692"/>
    </cofactor>
</comment>
<evidence type="ECO:0000256" key="3">
    <source>
        <dbReference type="ARBA" id="ARBA00008562"/>
    </source>
</evidence>
<dbReference type="PANTHER" id="PTHR42716:SF2">
    <property type="entry name" value="L-ASPARTATE OXIDASE, CHLOROPLASTIC"/>
    <property type="match status" value="1"/>
</dbReference>
<evidence type="ECO:0000256" key="7">
    <source>
        <dbReference type="ARBA" id="ARBA00022827"/>
    </source>
</evidence>
<comment type="caution">
    <text evidence="15">The sequence shown here is derived from an EMBL/GenBank/DDBJ whole genome shotgun (WGS) entry which is preliminary data.</text>
</comment>
<dbReference type="PRINTS" id="PR00368">
    <property type="entry name" value="FADPNR"/>
</dbReference>
<evidence type="ECO:0000259" key="13">
    <source>
        <dbReference type="Pfam" id="PF02910"/>
    </source>
</evidence>
<evidence type="ECO:0000256" key="4">
    <source>
        <dbReference type="ARBA" id="ARBA00012173"/>
    </source>
</evidence>
<evidence type="ECO:0000256" key="2">
    <source>
        <dbReference type="ARBA" id="ARBA00004950"/>
    </source>
</evidence>
<evidence type="ECO:0000259" key="12">
    <source>
        <dbReference type="Pfam" id="PF00890"/>
    </source>
</evidence>
<keyword evidence="5 11" id="KW-0285">Flavoprotein</keyword>
<dbReference type="PRINTS" id="PR00411">
    <property type="entry name" value="PNDRDTASEI"/>
</dbReference>
<dbReference type="InterPro" id="IPR005288">
    <property type="entry name" value="NadB"/>
</dbReference>
<dbReference type="Gene3D" id="1.20.58.100">
    <property type="entry name" value="Fumarate reductase/succinate dehydrogenase flavoprotein-like, C-terminal domain"/>
    <property type="match status" value="1"/>
</dbReference>
<evidence type="ECO:0000313" key="17">
    <source>
        <dbReference type="Proteomes" id="UP000320913"/>
    </source>
</evidence>
<dbReference type="NCBIfam" id="TIGR00551">
    <property type="entry name" value="nadB"/>
    <property type="match status" value="1"/>
</dbReference>
<keyword evidence="6 11" id="KW-0662">Pyridine nucleotide biosynthesis</keyword>
<evidence type="ECO:0000256" key="6">
    <source>
        <dbReference type="ARBA" id="ARBA00022642"/>
    </source>
</evidence>
<dbReference type="GO" id="GO:0005737">
    <property type="term" value="C:cytoplasm"/>
    <property type="evidence" value="ECO:0007669"/>
    <property type="project" value="UniProtKB-SubCell"/>
</dbReference>
<dbReference type="EMBL" id="VBOV01000029">
    <property type="protein sequence ID" value="TMQ61499.1"/>
    <property type="molecule type" value="Genomic_DNA"/>
</dbReference>
<dbReference type="InterPro" id="IPR003953">
    <property type="entry name" value="FAD-dep_OxRdtase_2_FAD-bd"/>
</dbReference>
<evidence type="ECO:0000256" key="5">
    <source>
        <dbReference type="ARBA" id="ARBA00022630"/>
    </source>
</evidence>
<dbReference type="Gene3D" id="3.50.50.60">
    <property type="entry name" value="FAD/NAD(P)-binding domain"/>
    <property type="match status" value="1"/>
</dbReference>
<evidence type="ECO:0000256" key="11">
    <source>
        <dbReference type="RuleBase" id="RU362049"/>
    </source>
</evidence>
<dbReference type="EC" id="1.4.3.16" evidence="4 10"/>
<dbReference type="InterPro" id="IPR015939">
    <property type="entry name" value="Fum_Rdtase/Succ_DH_flav-like_C"/>
</dbReference>
<keyword evidence="7 11" id="KW-0274">FAD</keyword>
<comment type="function">
    <text evidence="11">Catalyzes the oxidation of L-aspartate to iminoaspartate.</text>
</comment>
<dbReference type="UniPathway" id="UPA00253">
    <property type="reaction ID" value="UER00326"/>
</dbReference>
<dbReference type="GO" id="GO:0034628">
    <property type="term" value="P:'de novo' NAD+ biosynthetic process from L-aspartate"/>
    <property type="evidence" value="ECO:0007669"/>
    <property type="project" value="TreeGrafter"/>
</dbReference>
<dbReference type="FunFam" id="3.90.700.10:FF:000002">
    <property type="entry name" value="L-aspartate oxidase"/>
    <property type="match status" value="1"/>
</dbReference>
<comment type="pathway">
    <text evidence="2 11">Cofactor biosynthesis; NAD(+) biosynthesis; iminoaspartate from L-aspartate (oxidase route): step 1/1.</text>
</comment>
<dbReference type="Gene3D" id="3.90.700.10">
    <property type="entry name" value="Succinate dehydrogenase/fumarate reductase flavoprotein, catalytic domain"/>
    <property type="match status" value="1"/>
</dbReference>
<proteinExistence type="inferred from homology"/>
<dbReference type="AlphaFoldDB" id="A0A538TCX9"/>
<evidence type="ECO:0000256" key="9">
    <source>
        <dbReference type="ARBA" id="ARBA00048305"/>
    </source>
</evidence>
<dbReference type="NCBIfam" id="NF006567">
    <property type="entry name" value="PRK09077.1"/>
    <property type="match status" value="1"/>
</dbReference>
<reference evidence="16 17" key="1">
    <citation type="journal article" date="2019" name="Nat. Microbiol.">
        <title>Mediterranean grassland soil C-N compound turnover is dependent on rainfall and depth, and is mediated by genomically divergent microorganisms.</title>
        <authorList>
            <person name="Diamond S."/>
            <person name="Andeer P.F."/>
            <person name="Li Z."/>
            <person name="Crits-Christoph A."/>
            <person name="Burstein D."/>
            <person name="Anantharaman K."/>
            <person name="Lane K.R."/>
            <person name="Thomas B.C."/>
            <person name="Pan C."/>
            <person name="Northen T.R."/>
            <person name="Banfield J.F."/>
        </authorList>
    </citation>
    <scope>NUCLEOTIDE SEQUENCE [LARGE SCALE GENOMIC DNA]</scope>
    <source>
        <strain evidence="14">WS_1</strain>
        <strain evidence="15">WS_5</strain>
    </source>
</reference>
<accession>A0A538TCX9</accession>
<dbReference type="SUPFAM" id="SSF51905">
    <property type="entry name" value="FAD/NAD(P)-binding domain"/>
    <property type="match status" value="1"/>
</dbReference>
<dbReference type="InterPro" id="IPR036188">
    <property type="entry name" value="FAD/NAD-bd_sf"/>
</dbReference>
<evidence type="ECO:0000313" key="14">
    <source>
        <dbReference type="EMBL" id="TMQ49415.1"/>
    </source>
</evidence>
<gene>
    <name evidence="15" type="primary">nadB</name>
    <name evidence="14" type="ORF">E6K71_04950</name>
    <name evidence="15" type="ORF">E6K75_01220</name>
</gene>
<dbReference type="Proteomes" id="UP000320913">
    <property type="component" value="Unassembled WGS sequence"/>
</dbReference>
<feature type="domain" description="FAD-dependent oxidoreductase 2 FAD-binding" evidence="12">
    <location>
        <begin position="10"/>
        <end position="395"/>
    </location>
</feature>
<dbReference type="InterPro" id="IPR027477">
    <property type="entry name" value="Succ_DH/fumarate_Rdtase_cat_sf"/>
</dbReference>
<comment type="subcellular location">
    <subcellularLocation>
        <location evidence="11">Cytoplasm</location>
    </subcellularLocation>
</comment>
<comment type="catalytic activity">
    <reaction evidence="9">
        <text>L-aspartate + O2 = iminosuccinate + H2O2</text>
        <dbReference type="Rhea" id="RHEA:25876"/>
        <dbReference type="ChEBI" id="CHEBI:15379"/>
        <dbReference type="ChEBI" id="CHEBI:16240"/>
        <dbReference type="ChEBI" id="CHEBI:29991"/>
        <dbReference type="ChEBI" id="CHEBI:77875"/>
        <dbReference type="EC" id="1.4.3.16"/>
    </reaction>
    <physiologicalReaction direction="left-to-right" evidence="9">
        <dbReference type="Rhea" id="RHEA:25877"/>
    </physiologicalReaction>
</comment>
<dbReference type="EMBL" id="VBOR01000057">
    <property type="protein sequence ID" value="TMQ49415.1"/>
    <property type="molecule type" value="Genomic_DNA"/>
</dbReference>
<feature type="domain" description="Fumarate reductase/succinate dehydrogenase flavoprotein-like C-terminal" evidence="13">
    <location>
        <begin position="447"/>
        <end position="535"/>
    </location>
</feature>
<dbReference type="Proteomes" id="UP000316292">
    <property type="component" value="Unassembled WGS sequence"/>
</dbReference>
<dbReference type="FunFam" id="1.20.58.100:FF:000002">
    <property type="entry name" value="L-aspartate oxidase"/>
    <property type="match status" value="1"/>
</dbReference>
<sequence>MKRTVKKETDVLVIGSGVAGLSAALHAARFARVLVVTKREGHESNTNYAQGGIAAPLGEDDRPEIHERDTLVCGAGLCDPESVRVLVEEGSGEIAHLVSLGVRFDRDPKTPGALALGQEGGHSRRRIVHAKDRTGRAVESTLLDQVRKHPKISILENHIMVDLILESKHLAGRKRAPQRDRVWGAYVLDRGRGSIRPLAARATVLATGGAGKAYLYTTNPDIATGDGLAAAFRAGAPVANLEFIQFHPTCLFHPDAKSFLISEAVRGEGAKLLTADGKPFMHRYHRLNELAPRDVVARAIDAEMKRRGDKFVLLDLARLGKRLLLRRFPHITSRILEFGYDVFHDPIPVVPAAHYICGGVVTDLDGRTAIPGLYACGEVACTGVHGANRLASNSLLEALVFARRTGRAVLHQLLVEGRARTPRLPAWRTNGAVTPKEQVIFDHNWDALRRVLWDYMGIVRSDERLKRAATTVGLLRDQIERDYWSYRLDSDLVELRNIGLVADLMVACALRRKESRGLHYNVDHPRTLDSFRNDTTLTRRDVR</sequence>
<dbReference type="Pfam" id="PF02910">
    <property type="entry name" value="Succ_DH_flav_C"/>
    <property type="match status" value="1"/>
</dbReference>
<protein>
    <recommendedName>
        <fullName evidence="4 10">L-aspartate oxidase</fullName>
        <ecNumber evidence="4 10">1.4.3.16</ecNumber>
    </recommendedName>
</protein>